<evidence type="ECO:0000313" key="2">
    <source>
        <dbReference type="Proteomes" id="UP000298058"/>
    </source>
</evidence>
<accession>A0A4R9M2I5</accession>
<organism evidence="1 2">
    <name type="scientific">Leptospira idonii</name>
    <dbReference type="NCBI Taxonomy" id="1193500"/>
    <lineage>
        <taxon>Bacteria</taxon>
        <taxon>Pseudomonadati</taxon>
        <taxon>Spirochaetota</taxon>
        <taxon>Spirochaetia</taxon>
        <taxon>Leptospirales</taxon>
        <taxon>Leptospiraceae</taxon>
        <taxon>Leptospira</taxon>
    </lineage>
</organism>
<protein>
    <submittedName>
        <fullName evidence="1">Uncharacterized protein</fullName>
    </submittedName>
</protein>
<dbReference type="AlphaFoldDB" id="A0A4R9M2I5"/>
<gene>
    <name evidence="1" type="ORF">EHS15_00280</name>
</gene>
<dbReference type="Proteomes" id="UP000298058">
    <property type="component" value="Unassembled WGS sequence"/>
</dbReference>
<proteinExistence type="predicted"/>
<dbReference type="EMBL" id="RQHW01000002">
    <property type="protein sequence ID" value="TGN20994.1"/>
    <property type="molecule type" value="Genomic_DNA"/>
</dbReference>
<dbReference type="RefSeq" id="WP_135758529.1">
    <property type="nucleotide sequence ID" value="NZ_RQHW01000002.1"/>
</dbReference>
<evidence type="ECO:0000313" key="1">
    <source>
        <dbReference type="EMBL" id="TGN20994.1"/>
    </source>
</evidence>
<keyword evidence="2" id="KW-1185">Reference proteome</keyword>
<name>A0A4R9M2I5_9LEPT</name>
<reference evidence="1" key="1">
    <citation type="journal article" date="2019" name="PLoS Negl. Trop. Dis.">
        <title>Revisiting the worldwide diversity of Leptospira species in the environment.</title>
        <authorList>
            <person name="Vincent A.T."/>
            <person name="Schiettekatte O."/>
            <person name="Bourhy P."/>
            <person name="Veyrier F.J."/>
            <person name="Picardeau M."/>
        </authorList>
    </citation>
    <scope>NUCLEOTIDE SEQUENCE [LARGE SCALE GENOMIC DNA]</scope>
    <source>
        <strain evidence="1">201300427</strain>
    </source>
</reference>
<comment type="caution">
    <text evidence="1">The sequence shown here is derived from an EMBL/GenBank/DDBJ whole genome shotgun (WGS) entry which is preliminary data.</text>
</comment>
<sequence>MIPEGWKTSLLKERDNCNQMVQLAKQSSVNFKEDLVSSFLLDYISSLARSLGENPKEDTVLSCFRILLQLITKGILKDPKGEREKQILSLFSSLKFPLQEDFVSSVSFTVNAMTKLSPSQEIAFLKRLTLMSSDIRSLEDLKKLIGFFIWVGGKPEYKTVGLDSALHLGEELKQKLGSDLGKSFADFHSGFSHSPFGVLNPQNTSPIKYKLISGYPLLGGHFHSPPLIEKEEEGFLIHSGDDCFQFFFDLFGESLYPTERKRAPLISKTVPPFWKIILEKNFKENEITSVAAEDGFAIVTVNFSYQIFLFYKTEPQ</sequence>
<dbReference type="OrthoDB" id="327624at2"/>